<dbReference type="AlphaFoldDB" id="A0AAD1TCM0"/>
<name>A0AAD1TCM0_PELCU</name>
<accession>A0AAD1TCM0</accession>
<gene>
    <name evidence="1" type="ORF">PECUL_23A002533</name>
</gene>
<evidence type="ECO:0000313" key="2">
    <source>
        <dbReference type="Proteomes" id="UP001295444"/>
    </source>
</evidence>
<dbReference type="Proteomes" id="UP001295444">
    <property type="component" value="Chromosome 11"/>
</dbReference>
<dbReference type="Gene3D" id="3.30.70.1820">
    <property type="entry name" value="L1 transposable element, RRM domain"/>
    <property type="match status" value="1"/>
</dbReference>
<sequence length="166" mass="18484">MEAIRELMAAHHRKISAEVATIREDLKVLSARLGTVECTSSGHTSQIEELKATVHDLKQLAALHDQQLATQKDKRRQNNLKLQGVADSVPEAELPHYARRLLTALLTPKVAKSIILDNIFRIPWPTTAPPAATGDIILRFQSARDKRAVLEATKGLTIYTFEDMTL</sequence>
<reference evidence="1" key="1">
    <citation type="submission" date="2022-03" db="EMBL/GenBank/DDBJ databases">
        <authorList>
            <person name="Alioto T."/>
            <person name="Alioto T."/>
            <person name="Gomez Garrido J."/>
        </authorList>
    </citation>
    <scope>NUCLEOTIDE SEQUENCE</scope>
</reference>
<proteinExistence type="predicted"/>
<evidence type="ECO:0000313" key="1">
    <source>
        <dbReference type="EMBL" id="CAH2322135.1"/>
    </source>
</evidence>
<protein>
    <submittedName>
        <fullName evidence="1">Uncharacterized protein</fullName>
    </submittedName>
</protein>
<organism evidence="1 2">
    <name type="scientific">Pelobates cultripes</name>
    <name type="common">Western spadefoot toad</name>
    <dbReference type="NCBI Taxonomy" id="61616"/>
    <lineage>
        <taxon>Eukaryota</taxon>
        <taxon>Metazoa</taxon>
        <taxon>Chordata</taxon>
        <taxon>Craniata</taxon>
        <taxon>Vertebrata</taxon>
        <taxon>Euteleostomi</taxon>
        <taxon>Amphibia</taxon>
        <taxon>Batrachia</taxon>
        <taxon>Anura</taxon>
        <taxon>Pelobatoidea</taxon>
        <taxon>Pelobatidae</taxon>
        <taxon>Pelobates</taxon>
    </lineage>
</organism>
<keyword evidence="2" id="KW-1185">Reference proteome</keyword>
<dbReference type="EMBL" id="OW240922">
    <property type="protein sequence ID" value="CAH2322135.1"/>
    <property type="molecule type" value="Genomic_DNA"/>
</dbReference>